<comment type="caution">
    <text evidence="4">Lacks conserved residue(s) required for the propagation of feature annotation.</text>
</comment>
<feature type="short sequence motif" description="DGA/G" evidence="4">
    <location>
        <begin position="182"/>
        <end position="184"/>
    </location>
</feature>
<dbReference type="InterPro" id="IPR037483">
    <property type="entry name" value="YjjU-like"/>
</dbReference>
<sequence length="308" mass="34253">MGAVNDTGRDVERNFRIDASDTALIIEGGGMRLSYLAAVVEKLVTKGVRFGWVGGVSAGASLAVAYLTSQPGNAYTQFVEVAADKNFAGLVPLVQRKGYFNADFMYSEAPLAAYDAPLDFSRIASHPAALRIPSVRLDTGETVNFGWRDIDSLSDLLDRVRASSSLPLLMHPTVIDGVRYIDGALSASGGVPLDIAQRDGFEKFFVIASHRRGFVRPEQKPTRALRTVLRNEPMIYDLTLKRPPRYNETMREIQALEEAGAAYVVQPTGRLVSSTERNPQRIRQSYRDGEEQATREWPLWREFLTRPR</sequence>
<feature type="active site" description="Proton acceptor" evidence="4">
    <location>
        <position position="182"/>
    </location>
</feature>
<evidence type="ECO:0000256" key="3">
    <source>
        <dbReference type="ARBA" id="ARBA00023098"/>
    </source>
</evidence>
<name>I7IWV9_9CORY</name>
<dbReference type="InterPro" id="IPR050301">
    <property type="entry name" value="NTE"/>
</dbReference>
<dbReference type="Pfam" id="PF19890">
    <property type="entry name" value="DUF6363"/>
    <property type="match status" value="1"/>
</dbReference>
<feature type="short sequence motif" description="GXSXG" evidence="4">
    <location>
        <begin position="55"/>
        <end position="59"/>
    </location>
</feature>
<dbReference type="PANTHER" id="PTHR14226">
    <property type="entry name" value="NEUROPATHY TARGET ESTERASE/SWISS CHEESE D.MELANOGASTER"/>
    <property type="match status" value="1"/>
</dbReference>
<protein>
    <submittedName>
        <fullName evidence="6">Putative phospholipase</fullName>
    </submittedName>
</protein>
<evidence type="ECO:0000259" key="5">
    <source>
        <dbReference type="PROSITE" id="PS51635"/>
    </source>
</evidence>
<organism evidence="6 7">
    <name type="scientific">Corynebacterium otitidis ATCC 51513</name>
    <dbReference type="NCBI Taxonomy" id="883169"/>
    <lineage>
        <taxon>Bacteria</taxon>
        <taxon>Bacillati</taxon>
        <taxon>Actinomycetota</taxon>
        <taxon>Actinomycetes</taxon>
        <taxon>Mycobacteriales</taxon>
        <taxon>Corynebacteriaceae</taxon>
        <taxon>Corynebacterium</taxon>
    </lineage>
</organism>
<feature type="domain" description="PNPLA" evidence="5">
    <location>
        <begin position="24"/>
        <end position="197"/>
    </location>
</feature>
<dbReference type="Pfam" id="PF01734">
    <property type="entry name" value="Patatin"/>
    <property type="match status" value="1"/>
</dbReference>
<evidence type="ECO:0000313" key="7">
    <source>
        <dbReference type="Proteomes" id="UP000011016"/>
    </source>
</evidence>
<dbReference type="GO" id="GO:0016042">
    <property type="term" value="P:lipid catabolic process"/>
    <property type="evidence" value="ECO:0007669"/>
    <property type="project" value="UniProtKB-UniRule"/>
</dbReference>
<gene>
    <name evidence="6" type="ORF">BN46_0551</name>
</gene>
<dbReference type="Proteomes" id="UP000011016">
    <property type="component" value="Unassembled WGS sequence"/>
</dbReference>
<dbReference type="InterPro" id="IPR016035">
    <property type="entry name" value="Acyl_Trfase/lysoPLipase"/>
</dbReference>
<evidence type="ECO:0000313" key="6">
    <source>
        <dbReference type="EMBL" id="CCI83288.1"/>
    </source>
</evidence>
<evidence type="ECO:0000256" key="1">
    <source>
        <dbReference type="ARBA" id="ARBA00022801"/>
    </source>
</evidence>
<dbReference type="EMBL" id="CAJZ01000084">
    <property type="protein sequence ID" value="CCI83288.1"/>
    <property type="molecule type" value="Genomic_DNA"/>
</dbReference>
<dbReference type="InterPro" id="IPR045943">
    <property type="entry name" value="DUF6363"/>
</dbReference>
<keyword evidence="1 4" id="KW-0378">Hydrolase</keyword>
<reference evidence="6 7" key="1">
    <citation type="journal article" date="2012" name="J. Bacteriol.">
        <title>Draft Genome Sequence of Turicella otitidis ATCC 51513, Isolated from Middle Ear Fluid from a Child with Otitis Media.</title>
        <authorList>
            <person name="Brinkrolf K."/>
            <person name="Schneider J."/>
            <person name="Knecht M."/>
            <person name="Ruckert C."/>
            <person name="Tauch A."/>
        </authorList>
    </citation>
    <scope>NUCLEOTIDE SEQUENCE [LARGE SCALE GENOMIC DNA]</scope>
    <source>
        <strain evidence="6 7">ATCC 51513</strain>
    </source>
</reference>
<keyword evidence="2 4" id="KW-0442">Lipid degradation</keyword>
<keyword evidence="3 4" id="KW-0443">Lipid metabolism</keyword>
<dbReference type="AlphaFoldDB" id="I7IWV9"/>
<accession>I7IWV9</accession>
<evidence type="ECO:0000256" key="4">
    <source>
        <dbReference type="PROSITE-ProRule" id="PRU01161"/>
    </source>
</evidence>
<dbReference type="GO" id="GO:0016787">
    <property type="term" value="F:hydrolase activity"/>
    <property type="evidence" value="ECO:0007669"/>
    <property type="project" value="UniProtKB-UniRule"/>
</dbReference>
<dbReference type="PROSITE" id="PS51635">
    <property type="entry name" value="PNPLA"/>
    <property type="match status" value="1"/>
</dbReference>
<evidence type="ECO:0000256" key="2">
    <source>
        <dbReference type="ARBA" id="ARBA00022963"/>
    </source>
</evidence>
<dbReference type="Gene3D" id="3.40.1090.10">
    <property type="entry name" value="Cytosolic phospholipase A2 catalytic domain"/>
    <property type="match status" value="2"/>
</dbReference>
<dbReference type="CDD" id="cd07208">
    <property type="entry name" value="Pat_hypo_Ecoli_yjju_like"/>
    <property type="match status" value="1"/>
</dbReference>
<comment type="caution">
    <text evidence="6">The sequence shown here is derived from an EMBL/GenBank/DDBJ whole genome shotgun (WGS) entry which is preliminary data.</text>
</comment>
<dbReference type="PANTHER" id="PTHR14226:SF25">
    <property type="entry name" value="PHOSPHOESTERASE"/>
    <property type="match status" value="1"/>
</dbReference>
<proteinExistence type="predicted"/>
<feature type="active site" description="Nucleophile" evidence="4">
    <location>
        <position position="57"/>
    </location>
</feature>
<dbReference type="SUPFAM" id="SSF52151">
    <property type="entry name" value="FabD/lysophospholipase-like"/>
    <property type="match status" value="1"/>
</dbReference>
<dbReference type="InterPro" id="IPR002641">
    <property type="entry name" value="PNPLA_dom"/>
</dbReference>